<name>A0AAW2LLD0_SESRA</name>
<reference evidence="2" key="2">
    <citation type="journal article" date="2024" name="Plant">
        <title>Genomic evolution and insights into agronomic trait innovations of Sesamum species.</title>
        <authorList>
            <person name="Miao H."/>
            <person name="Wang L."/>
            <person name="Qu L."/>
            <person name="Liu H."/>
            <person name="Sun Y."/>
            <person name="Le M."/>
            <person name="Wang Q."/>
            <person name="Wei S."/>
            <person name="Zheng Y."/>
            <person name="Lin W."/>
            <person name="Duan Y."/>
            <person name="Cao H."/>
            <person name="Xiong S."/>
            <person name="Wang X."/>
            <person name="Wei L."/>
            <person name="Li C."/>
            <person name="Ma Q."/>
            <person name="Ju M."/>
            <person name="Zhao R."/>
            <person name="Li G."/>
            <person name="Mu C."/>
            <person name="Tian Q."/>
            <person name="Mei H."/>
            <person name="Zhang T."/>
            <person name="Gao T."/>
            <person name="Zhang H."/>
        </authorList>
    </citation>
    <scope>NUCLEOTIDE SEQUENCE</scope>
    <source>
        <strain evidence="2">G02</strain>
    </source>
</reference>
<organism evidence="2">
    <name type="scientific">Sesamum radiatum</name>
    <name type="common">Black benniseed</name>
    <dbReference type="NCBI Taxonomy" id="300843"/>
    <lineage>
        <taxon>Eukaryota</taxon>
        <taxon>Viridiplantae</taxon>
        <taxon>Streptophyta</taxon>
        <taxon>Embryophyta</taxon>
        <taxon>Tracheophyta</taxon>
        <taxon>Spermatophyta</taxon>
        <taxon>Magnoliopsida</taxon>
        <taxon>eudicotyledons</taxon>
        <taxon>Gunneridae</taxon>
        <taxon>Pentapetalae</taxon>
        <taxon>asterids</taxon>
        <taxon>lamiids</taxon>
        <taxon>Lamiales</taxon>
        <taxon>Pedaliaceae</taxon>
        <taxon>Sesamum</taxon>
    </lineage>
</organism>
<evidence type="ECO:0000313" key="2">
    <source>
        <dbReference type="EMBL" id="KAL0319831.1"/>
    </source>
</evidence>
<feature type="coiled-coil region" evidence="1">
    <location>
        <begin position="251"/>
        <end position="310"/>
    </location>
</feature>
<dbReference type="AlphaFoldDB" id="A0AAW2LLD0"/>
<reference evidence="2" key="1">
    <citation type="submission" date="2020-06" db="EMBL/GenBank/DDBJ databases">
        <authorList>
            <person name="Li T."/>
            <person name="Hu X."/>
            <person name="Zhang T."/>
            <person name="Song X."/>
            <person name="Zhang H."/>
            <person name="Dai N."/>
            <person name="Sheng W."/>
            <person name="Hou X."/>
            <person name="Wei L."/>
        </authorList>
    </citation>
    <scope>NUCLEOTIDE SEQUENCE</scope>
    <source>
        <strain evidence="2">G02</strain>
        <tissue evidence="2">Leaf</tissue>
    </source>
</reference>
<keyword evidence="1" id="KW-0175">Coiled coil</keyword>
<proteinExistence type="predicted"/>
<comment type="caution">
    <text evidence="2">The sequence shown here is derived from an EMBL/GenBank/DDBJ whole genome shotgun (WGS) entry which is preliminary data.</text>
</comment>
<sequence length="395" mass="44371">MAEPVLFFLPLAPGYPSCQLLALQKIRRGASSLSGERVLSISPIAGGRTSLLPMPFKERSDDLHLLLESLNADPYDCKSLIDERLLGHFGLSPWTEPLGDSLSCEISRGTEGEGPLLPAIPKGKGLHLLLRALPWGVPPRNLALVPLVLHRQVHRGLPWGQDERGVPLRVSRASSESPHSLSSLEVERGGNLSLVHSLLRGVLSRWTSNCWPLYLWKNWRESLPLFCSRNLSNCMQGALFPPPGGAFCASKRKLEDKAEHLNTDVGRLKEDKKELAARVQQQEREVKRLKKDVTSHEEALKKEVEKAELEFPNSEDGQHYLQGYWTDRLRINPALTRVPSQNKTLPFALFFWRHNLKSKPSRSKHFIKKVSPPSKQAPPLMQTLRLKNTPPPMVT</sequence>
<dbReference type="EMBL" id="JACGWJ010000024">
    <property type="protein sequence ID" value="KAL0319831.1"/>
    <property type="molecule type" value="Genomic_DNA"/>
</dbReference>
<protein>
    <submittedName>
        <fullName evidence="2">Uncharacterized protein</fullName>
    </submittedName>
</protein>
<accession>A0AAW2LLD0</accession>
<evidence type="ECO:0000256" key="1">
    <source>
        <dbReference type="SAM" id="Coils"/>
    </source>
</evidence>
<gene>
    <name evidence="2" type="ORF">Sradi_5244600</name>
</gene>